<feature type="domain" description="Manganese/iron superoxide dismutase N-terminal" evidence="7">
    <location>
        <begin position="3"/>
        <end position="89"/>
    </location>
</feature>
<gene>
    <name evidence="9" type="ORF">A2112_02525</name>
</gene>
<dbReference type="PANTHER" id="PTHR43595">
    <property type="entry name" value="37S RIBOSOMAL PROTEIN S26, MITOCHONDRIAL"/>
    <property type="match status" value="1"/>
</dbReference>
<evidence type="ECO:0000256" key="5">
    <source>
        <dbReference type="PIRSR" id="PIRSR000349-1"/>
    </source>
</evidence>
<feature type="binding site" evidence="5">
    <location>
        <position position="168"/>
    </location>
    <ligand>
        <name>Mn(2+)</name>
        <dbReference type="ChEBI" id="CHEBI:29035"/>
    </ligand>
</feature>
<sequence>MMFSLPPLPYDYAALEPFIDTETMRIHHTKHHAAYVQNLNDALKGKEDLLNMDIFELISNLKKVPEELQTKVKNQGGGHANHSLFWKLMTPKPAKTPSHLLMSLIKKNFKDFKEFQEEFSATAMGRFGSGWAWLVVHGKKLEIIDTPNQESPLSSGLTPILALDVWEHAYYLRYQNRRAEYIDAWWNVVNWEEVENLYSGEQKKKTK</sequence>
<feature type="domain" description="Manganese/iron superoxide dismutase C-terminal" evidence="8">
    <location>
        <begin position="100"/>
        <end position="196"/>
    </location>
</feature>
<evidence type="ECO:0000256" key="4">
    <source>
        <dbReference type="ARBA" id="ARBA00023002"/>
    </source>
</evidence>
<evidence type="ECO:0000259" key="7">
    <source>
        <dbReference type="Pfam" id="PF00081"/>
    </source>
</evidence>
<evidence type="ECO:0000256" key="6">
    <source>
        <dbReference type="RuleBase" id="RU000414"/>
    </source>
</evidence>
<dbReference type="SUPFAM" id="SSF46609">
    <property type="entry name" value="Fe,Mn superoxide dismutase (SOD), N-terminal domain"/>
    <property type="match status" value="1"/>
</dbReference>
<proteinExistence type="inferred from homology"/>
<comment type="catalytic activity">
    <reaction evidence="6">
        <text>2 superoxide + 2 H(+) = H2O2 + O2</text>
        <dbReference type="Rhea" id="RHEA:20696"/>
        <dbReference type="ChEBI" id="CHEBI:15378"/>
        <dbReference type="ChEBI" id="CHEBI:15379"/>
        <dbReference type="ChEBI" id="CHEBI:16240"/>
        <dbReference type="ChEBI" id="CHEBI:18421"/>
        <dbReference type="EC" id="1.15.1.1"/>
    </reaction>
</comment>
<evidence type="ECO:0000313" key="10">
    <source>
        <dbReference type="Proteomes" id="UP000177091"/>
    </source>
</evidence>
<dbReference type="FunFam" id="1.10.287.990:FF:000001">
    <property type="entry name" value="Superoxide dismutase"/>
    <property type="match status" value="1"/>
</dbReference>
<dbReference type="PANTHER" id="PTHR43595:SF2">
    <property type="entry name" value="SMALL RIBOSOMAL SUBUNIT PROTEIN MS42"/>
    <property type="match status" value="1"/>
</dbReference>
<organism evidence="9 10">
    <name type="scientific">Candidatus Woesebacteria bacterium GWA1_42_12</name>
    <dbReference type="NCBI Taxonomy" id="1802472"/>
    <lineage>
        <taxon>Bacteria</taxon>
        <taxon>Candidatus Woeseibacteriota</taxon>
    </lineage>
</organism>
<dbReference type="InterPro" id="IPR019833">
    <property type="entry name" value="Mn/Fe_SOD_BS"/>
</dbReference>
<dbReference type="Gene3D" id="1.10.287.990">
    <property type="entry name" value="Fe,Mn superoxide dismutase (SOD) domain"/>
    <property type="match status" value="1"/>
</dbReference>
<comment type="function">
    <text evidence="6">Destroys radicals which are normally produced within the cells and which are toxic to biological systems.</text>
</comment>
<evidence type="ECO:0000256" key="3">
    <source>
        <dbReference type="ARBA" id="ARBA00022723"/>
    </source>
</evidence>
<reference evidence="9 10" key="1">
    <citation type="journal article" date="2016" name="Nat. Commun.">
        <title>Thousands of microbial genomes shed light on interconnected biogeochemical processes in an aquifer system.</title>
        <authorList>
            <person name="Anantharaman K."/>
            <person name="Brown C.T."/>
            <person name="Hug L.A."/>
            <person name="Sharon I."/>
            <person name="Castelle C.J."/>
            <person name="Probst A.J."/>
            <person name="Thomas B.C."/>
            <person name="Singh A."/>
            <person name="Wilkins M.J."/>
            <person name="Karaoz U."/>
            <person name="Brodie E.L."/>
            <person name="Williams K.H."/>
            <person name="Hubbard S.S."/>
            <person name="Banfield J.F."/>
        </authorList>
    </citation>
    <scope>NUCLEOTIDE SEQUENCE [LARGE SCALE GENOMIC DNA]</scope>
</reference>
<dbReference type="Proteomes" id="UP000177091">
    <property type="component" value="Unassembled WGS sequence"/>
</dbReference>
<name>A0A1F7WLW5_9BACT</name>
<dbReference type="FunFam" id="3.55.40.20:FF:000004">
    <property type="entry name" value="Superoxide dismutase [Fe]"/>
    <property type="match status" value="1"/>
</dbReference>
<dbReference type="InterPro" id="IPR019831">
    <property type="entry name" value="Mn/Fe_SOD_N"/>
</dbReference>
<protein>
    <recommendedName>
        <fullName evidence="2 6">Superoxide dismutase</fullName>
        <ecNumber evidence="2 6">1.15.1.1</ecNumber>
    </recommendedName>
</protein>
<dbReference type="PROSITE" id="PS00088">
    <property type="entry name" value="SOD_MN"/>
    <property type="match status" value="1"/>
</dbReference>
<keyword evidence="4 6" id="KW-0560">Oxidoreductase</keyword>
<dbReference type="InterPro" id="IPR019832">
    <property type="entry name" value="Mn/Fe_SOD_C"/>
</dbReference>
<dbReference type="EC" id="1.15.1.1" evidence="2 6"/>
<dbReference type="Gene3D" id="3.55.40.20">
    <property type="entry name" value="Iron/manganese superoxide dismutase, C-terminal domain"/>
    <property type="match status" value="1"/>
</dbReference>
<keyword evidence="3 5" id="KW-0479">Metal-binding</keyword>
<evidence type="ECO:0000313" key="9">
    <source>
        <dbReference type="EMBL" id="OGM03826.1"/>
    </source>
</evidence>
<feature type="binding site" evidence="5">
    <location>
        <position position="27"/>
    </location>
    <ligand>
        <name>Mn(2+)</name>
        <dbReference type="ChEBI" id="CHEBI:29035"/>
    </ligand>
</feature>
<dbReference type="EMBL" id="MGFK01000029">
    <property type="protein sequence ID" value="OGM03826.1"/>
    <property type="molecule type" value="Genomic_DNA"/>
</dbReference>
<comment type="caution">
    <text evidence="9">The sequence shown here is derived from an EMBL/GenBank/DDBJ whole genome shotgun (WGS) entry which is preliminary data.</text>
</comment>
<dbReference type="Pfam" id="PF00081">
    <property type="entry name" value="Sod_Fe_N"/>
    <property type="match status" value="1"/>
</dbReference>
<dbReference type="InterPro" id="IPR036314">
    <property type="entry name" value="SOD_C_sf"/>
</dbReference>
<dbReference type="GO" id="GO:0005737">
    <property type="term" value="C:cytoplasm"/>
    <property type="evidence" value="ECO:0007669"/>
    <property type="project" value="TreeGrafter"/>
</dbReference>
<dbReference type="Pfam" id="PF02777">
    <property type="entry name" value="Sod_Fe_C"/>
    <property type="match status" value="1"/>
</dbReference>
<feature type="binding site" evidence="5">
    <location>
        <position position="164"/>
    </location>
    <ligand>
        <name>Mn(2+)</name>
        <dbReference type="ChEBI" id="CHEBI:29035"/>
    </ligand>
</feature>
<feature type="binding site" evidence="5">
    <location>
        <position position="82"/>
    </location>
    <ligand>
        <name>Mn(2+)</name>
        <dbReference type="ChEBI" id="CHEBI:29035"/>
    </ligand>
</feature>
<dbReference type="GO" id="GO:0046872">
    <property type="term" value="F:metal ion binding"/>
    <property type="evidence" value="ECO:0007669"/>
    <property type="project" value="UniProtKB-KW"/>
</dbReference>
<dbReference type="GO" id="GO:0004784">
    <property type="term" value="F:superoxide dismutase activity"/>
    <property type="evidence" value="ECO:0007669"/>
    <property type="project" value="UniProtKB-EC"/>
</dbReference>
<dbReference type="PIRSF" id="PIRSF000349">
    <property type="entry name" value="SODismutase"/>
    <property type="match status" value="1"/>
</dbReference>
<comment type="similarity">
    <text evidence="1 6">Belongs to the iron/manganese superoxide dismutase family.</text>
</comment>
<dbReference type="SUPFAM" id="SSF54719">
    <property type="entry name" value="Fe,Mn superoxide dismutase (SOD), C-terminal domain"/>
    <property type="match status" value="1"/>
</dbReference>
<evidence type="ECO:0000256" key="2">
    <source>
        <dbReference type="ARBA" id="ARBA00012682"/>
    </source>
</evidence>
<dbReference type="PRINTS" id="PR01703">
    <property type="entry name" value="MNSODISMTASE"/>
</dbReference>
<dbReference type="AlphaFoldDB" id="A0A1F7WLW5"/>
<evidence type="ECO:0000259" key="8">
    <source>
        <dbReference type="Pfam" id="PF02777"/>
    </source>
</evidence>
<evidence type="ECO:0000256" key="1">
    <source>
        <dbReference type="ARBA" id="ARBA00008714"/>
    </source>
</evidence>
<dbReference type="InterPro" id="IPR001189">
    <property type="entry name" value="Mn/Fe_SOD"/>
</dbReference>
<dbReference type="InterPro" id="IPR036324">
    <property type="entry name" value="Mn/Fe_SOD_N_sf"/>
</dbReference>
<accession>A0A1F7WLW5</accession>